<evidence type="ECO:0000256" key="4">
    <source>
        <dbReference type="ARBA" id="ARBA00022475"/>
    </source>
</evidence>
<feature type="non-terminal residue" evidence="11">
    <location>
        <position position="313"/>
    </location>
</feature>
<dbReference type="SUPFAM" id="SSF161098">
    <property type="entry name" value="MetI-like"/>
    <property type="match status" value="2"/>
</dbReference>
<dbReference type="PROSITE" id="PS50928">
    <property type="entry name" value="ABC_TM1"/>
    <property type="match status" value="1"/>
</dbReference>
<gene>
    <name evidence="11" type="ORF">METZ01_LOCUS228280</name>
</gene>
<dbReference type="GO" id="GO:0043190">
    <property type="term" value="C:ATP-binding cassette (ABC) transporter complex"/>
    <property type="evidence" value="ECO:0007669"/>
    <property type="project" value="InterPro"/>
</dbReference>
<evidence type="ECO:0000256" key="2">
    <source>
        <dbReference type="ARBA" id="ARBA00010072"/>
    </source>
</evidence>
<keyword evidence="7 9" id="KW-1133">Transmembrane helix</keyword>
<keyword evidence="3" id="KW-0813">Transport</keyword>
<dbReference type="PANTHER" id="PTHR30614">
    <property type="entry name" value="MEMBRANE COMPONENT OF AMINO ACID ABC TRANSPORTER"/>
    <property type="match status" value="1"/>
</dbReference>
<feature type="transmembrane region" description="Helical" evidence="9">
    <location>
        <begin position="78"/>
        <end position="107"/>
    </location>
</feature>
<dbReference type="GO" id="GO:0006865">
    <property type="term" value="P:amino acid transport"/>
    <property type="evidence" value="ECO:0007669"/>
    <property type="project" value="UniProtKB-KW"/>
</dbReference>
<feature type="transmembrane region" description="Helical" evidence="9">
    <location>
        <begin position="208"/>
        <end position="229"/>
    </location>
</feature>
<dbReference type="InterPro" id="IPR035906">
    <property type="entry name" value="MetI-like_sf"/>
</dbReference>
<dbReference type="InterPro" id="IPR043429">
    <property type="entry name" value="ArtM/GltK/GlnP/TcyL/YhdX-like"/>
</dbReference>
<reference evidence="11" key="1">
    <citation type="submission" date="2018-05" db="EMBL/GenBank/DDBJ databases">
        <authorList>
            <person name="Lanie J.A."/>
            <person name="Ng W.-L."/>
            <person name="Kazmierczak K.M."/>
            <person name="Andrzejewski T.M."/>
            <person name="Davidsen T.M."/>
            <person name="Wayne K.J."/>
            <person name="Tettelin H."/>
            <person name="Glass J.I."/>
            <person name="Rusch D."/>
            <person name="Podicherti R."/>
            <person name="Tsui H.-C.T."/>
            <person name="Winkler M.E."/>
        </authorList>
    </citation>
    <scope>NUCLEOTIDE SEQUENCE</scope>
</reference>
<name>A0A382GJU5_9ZZZZ</name>
<dbReference type="Gene3D" id="1.10.3720.10">
    <property type="entry name" value="MetI-like"/>
    <property type="match status" value="2"/>
</dbReference>
<evidence type="ECO:0000256" key="6">
    <source>
        <dbReference type="ARBA" id="ARBA00022970"/>
    </source>
</evidence>
<keyword evidence="4" id="KW-1003">Cell membrane</keyword>
<evidence type="ECO:0000256" key="1">
    <source>
        <dbReference type="ARBA" id="ARBA00004651"/>
    </source>
</evidence>
<evidence type="ECO:0000256" key="7">
    <source>
        <dbReference type="ARBA" id="ARBA00022989"/>
    </source>
</evidence>
<evidence type="ECO:0000259" key="10">
    <source>
        <dbReference type="PROSITE" id="PS50928"/>
    </source>
</evidence>
<comment type="similarity">
    <text evidence="2">Belongs to the binding-protein-dependent transport system permease family. HisMQ subfamily.</text>
</comment>
<dbReference type="AlphaFoldDB" id="A0A382GJU5"/>
<sequence>MRSNLNFFSDEKFRSIFFQTLVVGLFALGIWFITKTTGENLAKRNIATGWRFLTDPAGFDISFSPFLDFKSTDTHLKVYFVGILNTLLVSVCGCIAATILGFLIGIIRLSSNWLLSRVAYCYVEFTRNVPLLLQIILWYSVLIQLPRIKQALEFFDSFFISNRGIYSPRPVFESGFSYVFIAIILALISSFVLRRWAKKRQDTTGKQFPVVSSAFGMIILVPLLLFFIIGSPMSFDYPALKGFNFKGGMVIRPEFIAMFLALTIYTAAFISETVRSGILSVTKGQREASASLGLKKSWIMRLIIIPQALRVIV</sequence>
<dbReference type="InterPro" id="IPR010065">
    <property type="entry name" value="AA_ABC_transptr_permease_3TM"/>
</dbReference>
<evidence type="ECO:0000256" key="3">
    <source>
        <dbReference type="ARBA" id="ARBA00022448"/>
    </source>
</evidence>
<evidence type="ECO:0000256" key="9">
    <source>
        <dbReference type="SAM" id="Phobius"/>
    </source>
</evidence>
<dbReference type="EMBL" id="UINC01055952">
    <property type="protein sequence ID" value="SVB75426.1"/>
    <property type="molecule type" value="Genomic_DNA"/>
</dbReference>
<proteinExistence type="inferred from homology"/>
<evidence type="ECO:0000256" key="5">
    <source>
        <dbReference type="ARBA" id="ARBA00022692"/>
    </source>
</evidence>
<dbReference type="CDD" id="cd06261">
    <property type="entry name" value="TM_PBP2"/>
    <property type="match status" value="2"/>
</dbReference>
<dbReference type="NCBIfam" id="TIGR01726">
    <property type="entry name" value="HEQRo_perm_3TM"/>
    <property type="match status" value="1"/>
</dbReference>
<evidence type="ECO:0000256" key="8">
    <source>
        <dbReference type="ARBA" id="ARBA00023136"/>
    </source>
</evidence>
<dbReference type="InterPro" id="IPR000515">
    <property type="entry name" value="MetI-like"/>
</dbReference>
<feature type="transmembrane region" description="Helical" evidence="9">
    <location>
        <begin position="16"/>
        <end position="34"/>
    </location>
</feature>
<feature type="transmembrane region" description="Helical" evidence="9">
    <location>
        <begin position="249"/>
        <end position="270"/>
    </location>
</feature>
<dbReference type="GO" id="GO:0022857">
    <property type="term" value="F:transmembrane transporter activity"/>
    <property type="evidence" value="ECO:0007669"/>
    <property type="project" value="InterPro"/>
</dbReference>
<accession>A0A382GJU5</accession>
<feature type="transmembrane region" description="Helical" evidence="9">
    <location>
        <begin position="176"/>
        <end position="196"/>
    </location>
</feature>
<protein>
    <recommendedName>
        <fullName evidence="10">ABC transmembrane type-1 domain-containing protein</fullName>
    </recommendedName>
</protein>
<keyword evidence="6" id="KW-0029">Amino-acid transport</keyword>
<comment type="subcellular location">
    <subcellularLocation>
        <location evidence="1">Cell membrane</location>
        <topology evidence="1">Multi-pass membrane protein</topology>
    </subcellularLocation>
</comment>
<organism evidence="11">
    <name type="scientific">marine metagenome</name>
    <dbReference type="NCBI Taxonomy" id="408172"/>
    <lineage>
        <taxon>unclassified sequences</taxon>
        <taxon>metagenomes</taxon>
        <taxon>ecological metagenomes</taxon>
    </lineage>
</organism>
<feature type="domain" description="ABC transmembrane type-1" evidence="10">
    <location>
        <begin position="83"/>
        <end position="313"/>
    </location>
</feature>
<keyword evidence="5 9" id="KW-0812">Transmembrane</keyword>
<evidence type="ECO:0000313" key="11">
    <source>
        <dbReference type="EMBL" id="SVB75426.1"/>
    </source>
</evidence>
<dbReference type="PANTHER" id="PTHR30614:SF37">
    <property type="entry name" value="AMINO-ACID ABC TRANSPORTER PERMEASE PROTEIN YHDX-RELATED"/>
    <property type="match status" value="1"/>
</dbReference>
<keyword evidence="8 9" id="KW-0472">Membrane</keyword>